<keyword evidence="5 7" id="KW-1133">Transmembrane helix</keyword>
<evidence type="ECO:0000259" key="8">
    <source>
        <dbReference type="PROSITE" id="PS50850"/>
    </source>
</evidence>
<evidence type="ECO:0000256" key="2">
    <source>
        <dbReference type="ARBA" id="ARBA00022448"/>
    </source>
</evidence>
<dbReference type="InterPro" id="IPR036259">
    <property type="entry name" value="MFS_trans_sf"/>
</dbReference>
<dbReference type="PROSITE" id="PS50850">
    <property type="entry name" value="MFS"/>
    <property type="match status" value="1"/>
</dbReference>
<keyword evidence="4 7" id="KW-0812">Transmembrane</keyword>
<dbReference type="InterPro" id="IPR005829">
    <property type="entry name" value="Sugar_transporter_CS"/>
</dbReference>
<dbReference type="PROSITE" id="PS00217">
    <property type="entry name" value="SUGAR_TRANSPORT_2"/>
    <property type="match status" value="1"/>
</dbReference>
<dbReference type="Pfam" id="PF07690">
    <property type="entry name" value="MFS_1"/>
    <property type="match status" value="1"/>
</dbReference>
<comment type="subcellular location">
    <subcellularLocation>
        <location evidence="1">Cell membrane</location>
        <topology evidence="1">Multi-pass membrane protein</topology>
    </subcellularLocation>
</comment>
<feature type="transmembrane region" description="Helical" evidence="7">
    <location>
        <begin position="238"/>
        <end position="258"/>
    </location>
</feature>
<feature type="transmembrane region" description="Helical" evidence="7">
    <location>
        <begin position="148"/>
        <end position="171"/>
    </location>
</feature>
<evidence type="ECO:0000256" key="3">
    <source>
        <dbReference type="ARBA" id="ARBA00022475"/>
    </source>
</evidence>
<feature type="domain" description="Major facilitator superfamily (MFS) profile" evidence="8">
    <location>
        <begin position="11"/>
        <end position="494"/>
    </location>
</feature>
<organism evidence="9 10">
    <name type="scientific">Mucilaginibacter calamicampi</name>
    <dbReference type="NCBI Taxonomy" id="1302352"/>
    <lineage>
        <taxon>Bacteria</taxon>
        <taxon>Pseudomonadati</taxon>
        <taxon>Bacteroidota</taxon>
        <taxon>Sphingobacteriia</taxon>
        <taxon>Sphingobacteriales</taxon>
        <taxon>Sphingobacteriaceae</taxon>
        <taxon>Mucilaginibacter</taxon>
    </lineage>
</organism>
<dbReference type="InterPro" id="IPR049211">
    <property type="entry name" value="DUF6814"/>
</dbReference>
<feature type="transmembrane region" description="Helical" evidence="7">
    <location>
        <begin position="510"/>
        <end position="535"/>
    </location>
</feature>
<dbReference type="Gene3D" id="1.20.1250.20">
    <property type="entry name" value="MFS general substrate transporter like domains"/>
    <property type="match status" value="2"/>
</dbReference>
<feature type="transmembrane region" description="Helical" evidence="7">
    <location>
        <begin position="396"/>
        <end position="415"/>
    </location>
</feature>
<dbReference type="RefSeq" id="WP_377098768.1">
    <property type="nucleotide sequence ID" value="NZ_JBHTHU010000005.1"/>
</dbReference>
<keyword evidence="3" id="KW-1003">Cell membrane</keyword>
<proteinExistence type="predicted"/>
<dbReference type="PANTHER" id="PTHR43045:SF7">
    <property type="entry name" value="MAJOR FACILITATOR SUPERFAMILY TRANSPORTER"/>
    <property type="match status" value="1"/>
</dbReference>
<feature type="transmembrane region" description="Helical" evidence="7">
    <location>
        <begin position="278"/>
        <end position="297"/>
    </location>
</feature>
<evidence type="ECO:0000256" key="1">
    <source>
        <dbReference type="ARBA" id="ARBA00004651"/>
    </source>
</evidence>
<reference evidence="10" key="1">
    <citation type="journal article" date="2019" name="Int. J. Syst. Evol. Microbiol.">
        <title>The Global Catalogue of Microorganisms (GCM) 10K type strain sequencing project: providing services to taxonomists for standard genome sequencing and annotation.</title>
        <authorList>
            <consortium name="The Broad Institute Genomics Platform"/>
            <consortium name="The Broad Institute Genome Sequencing Center for Infectious Disease"/>
            <person name="Wu L."/>
            <person name="Ma J."/>
        </authorList>
    </citation>
    <scope>NUCLEOTIDE SEQUENCE [LARGE SCALE GENOMIC DNA]</scope>
    <source>
        <strain evidence="10">CCUG 63418</strain>
    </source>
</reference>
<dbReference type="SUPFAM" id="SSF103473">
    <property type="entry name" value="MFS general substrate transporter"/>
    <property type="match status" value="1"/>
</dbReference>
<dbReference type="PANTHER" id="PTHR43045">
    <property type="entry name" value="SHIKIMATE TRANSPORTER"/>
    <property type="match status" value="1"/>
</dbReference>
<evidence type="ECO:0000256" key="6">
    <source>
        <dbReference type="ARBA" id="ARBA00023136"/>
    </source>
</evidence>
<keyword evidence="6 7" id="KW-0472">Membrane</keyword>
<dbReference type="InterPro" id="IPR020846">
    <property type="entry name" value="MFS_dom"/>
</dbReference>
<feature type="transmembrane region" description="Helical" evidence="7">
    <location>
        <begin position="82"/>
        <end position="101"/>
    </location>
</feature>
<feature type="transmembrane region" description="Helical" evidence="7">
    <location>
        <begin position="107"/>
        <end position="127"/>
    </location>
</feature>
<evidence type="ECO:0000313" key="10">
    <source>
        <dbReference type="Proteomes" id="UP001596958"/>
    </source>
</evidence>
<dbReference type="Pfam" id="PF20664">
    <property type="entry name" value="DUF6814"/>
    <property type="match status" value="1"/>
</dbReference>
<protein>
    <submittedName>
        <fullName evidence="9">MFS transporter</fullName>
    </submittedName>
</protein>
<feature type="transmembrane region" description="Helical" evidence="7">
    <location>
        <begin position="49"/>
        <end position="70"/>
    </location>
</feature>
<feature type="transmembrane region" description="Helical" evidence="7">
    <location>
        <begin position="183"/>
        <end position="202"/>
    </location>
</feature>
<dbReference type="Proteomes" id="UP001596958">
    <property type="component" value="Unassembled WGS sequence"/>
</dbReference>
<gene>
    <name evidence="9" type="ORF">ACFQZS_07355</name>
</gene>
<feature type="transmembrane region" description="Helical" evidence="7">
    <location>
        <begin position="468"/>
        <end position="490"/>
    </location>
</feature>
<evidence type="ECO:0000256" key="7">
    <source>
        <dbReference type="SAM" id="Phobius"/>
    </source>
</evidence>
<feature type="transmembrane region" description="Helical" evidence="7">
    <location>
        <begin position="547"/>
        <end position="572"/>
    </location>
</feature>
<dbReference type="EMBL" id="JBHTHU010000005">
    <property type="protein sequence ID" value="MFD0749952.1"/>
    <property type="molecule type" value="Genomic_DNA"/>
</dbReference>
<feature type="transmembrane region" description="Helical" evidence="7">
    <location>
        <begin position="7"/>
        <end position="29"/>
    </location>
</feature>
<keyword evidence="2" id="KW-0813">Transport</keyword>
<sequence length="578" mass="63248">MAFNKNSLVPVIVGSSIGTIVEWYDFYIFGSLASVIATKFFPQGNATAAFLITLATYAAGFVIRPFGALFFGRLGDLIGRKYTFMVTLLVMGGSTILIGAIPTYQTIGYLAPVLVLILRLLQGLAIGGEYGGAATFVAEHSPVKDRGFWTGWIQVTAVIAFLISLGVVLFIKSVLSPADWETFGWRLPFLASIFLVAISVYIRKNMAESPLFANAKAKGKTSATPLKDTFGNKANLKLILLAVFGVTLGNGVLNGQFFTFIQTFLLKTVYLDFNEVNSILIIAFLIGMPVYVLSAWLSDKTGRKPLILLSLFTAIVGSRPIYEQIYQTVNLKNKTEDISKITVDKKQDGALITTTTRHFFTDKTVYQEVEKVTLNNGKPASTEVLKSITLNKHDKWVLIGYVAILLGIVALAYGPLAAYLVEMFPLKIRYTSISFPYHIGFGVFGGMCMVISTYLVNKATEAGSKDYYLAGLSYPILMMCISFVIGLLYLKEYKEHQGEPRPSSALLIKIKRIMGVVWIALGLLAVYVGIFKLGISKIISGKQDDMIFGIIVTAIITPLAATGLCLLGKYALQGEYDN</sequence>
<evidence type="ECO:0000313" key="9">
    <source>
        <dbReference type="EMBL" id="MFD0749952.1"/>
    </source>
</evidence>
<comment type="caution">
    <text evidence="9">The sequence shown here is derived from an EMBL/GenBank/DDBJ whole genome shotgun (WGS) entry which is preliminary data.</text>
</comment>
<name>A0ABW2YX27_9SPHI</name>
<accession>A0ABW2YX27</accession>
<dbReference type="InterPro" id="IPR011701">
    <property type="entry name" value="MFS"/>
</dbReference>
<evidence type="ECO:0000256" key="4">
    <source>
        <dbReference type="ARBA" id="ARBA00022692"/>
    </source>
</evidence>
<feature type="transmembrane region" description="Helical" evidence="7">
    <location>
        <begin position="435"/>
        <end position="456"/>
    </location>
</feature>
<keyword evidence="10" id="KW-1185">Reference proteome</keyword>
<evidence type="ECO:0000256" key="5">
    <source>
        <dbReference type="ARBA" id="ARBA00022989"/>
    </source>
</evidence>